<sequence>MRKLNDDVDSGCGWCGDLCKKIEAKAKPMSKTLLVLESQWRCFGLGNTERVRERFVLHDFILGENQEKARENGGFNGNAYGTRHESPSPFFLFLCCFALANEQKTRVWIVDIILKE</sequence>
<protein>
    <submittedName>
        <fullName evidence="1">Uncharacterized protein</fullName>
    </submittedName>
</protein>
<gene>
    <name evidence="1" type="ORF">ODALV1_LOCUS29523</name>
</gene>
<accession>A0ABP1S498</accession>
<proteinExistence type="predicted"/>
<name>A0ABP1S498_9HEXA</name>
<evidence type="ECO:0000313" key="1">
    <source>
        <dbReference type="EMBL" id="CAL8143388.1"/>
    </source>
</evidence>
<reference evidence="1 2" key="1">
    <citation type="submission" date="2024-08" db="EMBL/GenBank/DDBJ databases">
        <authorList>
            <person name="Cucini C."/>
            <person name="Frati F."/>
        </authorList>
    </citation>
    <scope>NUCLEOTIDE SEQUENCE [LARGE SCALE GENOMIC DNA]</scope>
</reference>
<comment type="caution">
    <text evidence="1">The sequence shown here is derived from an EMBL/GenBank/DDBJ whole genome shotgun (WGS) entry which is preliminary data.</text>
</comment>
<organism evidence="1 2">
    <name type="scientific">Orchesella dallaii</name>
    <dbReference type="NCBI Taxonomy" id="48710"/>
    <lineage>
        <taxon>Eukaryota</taxon>
        <taxon>Metazoa</taxon>
        <taxon>Ecdysozoa</taxon>
        <taxon>Arthropoda</taxon>
        <taxon>Hexapoda</taxon>
        <taxon>Collembola</taxon>
        <taxon>Entomobryomorpha</taxon>
        <taxon>Entomobryoidea</taxon>
        <taxon>Orchesellidae</taxon>
        <taxon>Orchesellinae</taxon>
        <taxon>Orchesella</taxon>
    </lineage>
</organism>
<evidence type="ECO:0000313" key="2">
    <source>
        <dbReference type="Proteomes" id="UP001642540"/>
    </source>
</evidence>
<keyword evidence="2" id="KW-1185">Reference proteome</keyword>
<dbReference type="EMBL" id="CAXLJM020000156">
    <property type="protein sequence ID" value="CAL8143388.1"/>
    <property type="molecule type" value="Genomic_DNA"/>
</dbReference>
<dbReference type="Proteomes" id="UP001642540">
    <property type="component" value="Unassembled WGS sequence"/>
</dbReference>